<dbReference type="InterPro" id="IPR018511">
    <property type="entry name" value="Hemolysin-typ_Ca-bd_CS"/>
</dbReference>
<evidence type="ECO:0000256" key="5">
    <source>
        <dbReference type="ARBA" id="ARBA00023136"/>
    </source>
</evidence>
<dbReference type="InterPro" id="IPR050491">
    <property type="entry name" value="AmpC-like"/>
</dbReference>
<geneLocation type="plasmid" evidence="9">
    <name>pp97_b</name>
</geneLocation>
<dbReference type="GO" id="GO:0005509">
    <property type="term" value="F:calcium ion binding"/>
    <property type="evidence" value="ECO:0007669"/>
    <property type="project" value="InterPro"/>
</dbReference>
<dbReference type="Gene3D" id="3.40.710.10">
    <property type="entry name" value="DD-peptidase/beta-lactamase superfamily"/>
    <property type="match status" value="1"/>
</dbReference>
<dbReference type="Pfam" id="PF00144">
    <property type="entry name" value="Beta-lactamase"/>
    <property type="match status" value="1"/>
</dbReference>
<dbReference type="GO" id="GO:0005576">
    <property type="term" value="C:extracellular region"/>
    <property type="evidence" value="ECO:0007669"/>
    <property type="project" value="InterPro"/>
</dbReference>
<dbReference type="PROSITE" id="PS00330">
    <property type="entry name" value="HEMOLYSIN_CALCIUM"/>
    <property type="match status" value="3"/>
</dbReference>
<name>A0A1L3IAG8_9RHOB</name>
<protein>
    <submittedName>
        <fullName evidence="8">Hemolysin-type calcium-binding protein repeat protein (2 copies)</fullName>
    </submittedName>
</protein>
<proteinExistence type="predicted"/>
<evidence type="ECO:0000256" key="1">
    <source>
        <dbReference type="ARBA" id="ARBA00004370"/>
    </source>
</evidence>
<evidence type="ECO:0000256" key="3">
    <source>
        <dbReference type="ARBA" id="ARBA00022737"/>
    </source>
</evidence>
<organism evidence="8 9">
    <name type="scientific">Phaeobacter porticola</name>
    <dbReference type="NCBI Taxonomy" id="1844006"/>
    <lineage>
        <taxon>Bacteria</taxon>
        <taxon>Pseudomonadati</taxon>
        <taxon>Pseudomonadota</taxon>
        <taxon>Alphaproteobacteria</taxon>
        <taxon>Rhodobacterales</taxon>
        <taxon>Roseobacteraceae</taxon>
        <taxon>Phaeobacter</taxon>
    </lineage>
</organism>
<dbReference type="Gene3D" id="2.150.10.10">
    <property type="entry name" value="Serralysin-like metalloprotease, C-terminal"/>
    <property type="match status" value="2"/>
</dbReference>
<dbReference type="SUPFAM" id="SSF51120">
    <property type="entry name" value="beta-Roll"/>
    <property type="match status" value="2"/>
</dbReference>
<keyword evidence="9" id="KW-1185">Reference proteome</keyword>
<feature type="domain" description="Beta-lactamase-related" evidence="7">
    <location>
        <begin position="27"/>
        <end position="336"/>
    </location>
</feature>
<keyword evidence="5" id="KW-0472">Membrane</keyword>
<gene>
    <name evidence="8" type="ORF">PhaeoP97_03777</name>
</gene>
<dbReference type="PANTHER" id="PTHR46825:SF7">
    <property type="entry name" value="D-ALANYL-D-ALANINE CARBOXYPEPTIDASE"/>
    <property type="match status" value="1"/>
</dbReference>
<feature type="compositionally biased region" description="Basic and acidic residues" evidence="6">
    <location>
        <begin position="506"/>
        <end position="517"/>
    </location>
</feature>
<keyword evidence="2" id="KW-0800">Toxin</keyword>
<reference evidence="9" key="1">
    <citation type="submission" date="2016-07" db="EMBL/GenBank/DDBJ databases">
        <title>Phaeobacter portensis sp. nov., a tropodithietic acid producing bacterium isolated from a German harbor.</title>
        <authorList>
            <person name="Freese H.M."/>
            <person name="Bunk B."/>
            <person name="Breider S."/>
            <person name="Brinkhoff T."/>
        </authorList>
    </citation>
    <scope>NUCLEOTIDE SEQUENCE [LARGE SCALE GENOMIC DNA]</scope>
    <source>
        <strain evidence="9">P97</strain>
        <plasmid evidence="9">pp97_b</plasmid>
    </source>
</reference>
<evidence type="ECO:0000256" key="4">
    <source>
        <dbReference type="ARBA" id="ARBA00023026"/>
    </source>
</evidence>
<evidence type="ECO:0000313" key="9">
    <source>
        <dbReference type="Proteomes" id="UP000183859"/>
    </source>
</evidence>
<dbReference type="InterPro" id="IPR001466">
    <property type="entry name" value="Beta-lactam-related"/>
</dbReference>
<dbReference type="OrthoDB" id="5377981at2"/>
<dbReference type="Pfam" id="PF00353">
    <property type="entry name" value="HemolysinCabind"/>
    <property type="match status" value="2"/>
</dbReference>
<dbReference type="InterPro" id="IPR011049">
    <property type="entry name" value="Serralysin-like_metalloprot_C"/>
</dbReference>
<dbReference type="EMBL" id="CP016366">
    <property type="protein sequence ID" value="APG49127.1"/>
    <property type="molecule type" value="Genomic_DNA"/>
</dbReference>
<dbReference type="PANTHER" id="PTHR46825">
    <property type="entry name" value="D-ALANYL-D-ALANINE-CARBOXYPEPTIDASE/ENDOPEPTIDASE AMPH"/>
    <property type="match status" value="1"/>
</dbReference>
<feature type="region of interest" description="Disordered" evidence="6">
    <location>
        <begin position="494"/>
        <end position="522"/>
    </location>
</feature>
<dbReference type="InterPro" id="IPR012338">
    <property type="entry name" value="Beta-lactam/transpept-like"/>
</dbReference>
<dbReference type="PRINTS" id="PR01488">
    <property type="entry name" value="RTXTOXINA"/>
</dbReference>
<evidence type="ECO:0000313" key="8">
    <source>
        <dbReference type="EMBL" id="APG49127.1"/>
    </source>
</evidence>
<sequence length="623" mass="65822">MSHFDPAALKEAPTRALLDFAENSPAPAVLIEIARSGLSVHNASGTVERGGDQAASTSNQFEIGSQTKMMTSVVVQQLVGEGMIDFDAPLAGQMDLSGLEGISNINEVTVRELLANRSGIPDFDTVPGQSGNPAFIELLLLDPDRPVGVDELLAIAAGEPASFAPGEAYEYSNTNFLLLQKLIEQVTGDSFGQVLEDRIFSAAGMQDSALRSDGRAENLLHSYAELSPGQILDVTDVMMDLGAAGGVVSTTSDMIRFFDALLVSRSLLSAEQMEEMLDFRAPDGTPGVEGESLGLSSGEIFGQQFIGFQGGTLGTNTATFLHVESGTIFSIAASHSNAEPTNLLVDAFATVYNDDAWVNFDPAAESFTIAGTAAEITLTEDSDAPDGAQTVFALGDASLTFDQGVAELDTGRFSFQDGSTLWISAQTTDHFDILRHAPNSAQSDNQLIGLQGNDHLRGGYGSDKIDGGSGHDHLRGRAGNDHLDGGRGSDFLVGNRGDDNLSGGAGRDHLRGGKGDDILSGDGGTDILRGGAGHDTLEGGAGRDYLWGGKGADTFVFQLDSGRDLIFDFNAEKDQLDFSQTGLIYEDLEIRTFGNHTQISYADAEVSIFATSLEPLTEDSFIF</sequence>
<dbReference type="PRINTS" id="PR00313">
    <property type="entry name" value="CABNDNGRPT"/>
</dbReference>
<dbReference type="GO" id="GO:0016020">
    <property type="term" value="C:membrane"/>
    <property type="evidence" value="ECO:0007669"/>
    <property type="project" value="UniProtKB-SubCell"/>
</dbReference>
<dbReference type="InterPro" id="IPR001343">
    <property type="entry name" value="Hemolysn_Ca-bd"/>
</dbReference>
<keyword evidence="4" id="KW-0843">Virulence</keyword>
<dbReference type="KEGG" id="php:PhaeoP97_03777"/>
<evidence type="ECO:0000256" key="2">
    <source>
        <dbReference type="ARBA" id="ARBA00022656"/>
    </source>
</evidence>
<dbReference type="InterPro" id="IPR003995">
    <property type="entry name" value="RTX_toxin_determinant-A"/>
</dbReference>
<dbReference type="AlphaFoldDB" id="A0A1L3IAG8"/>
<dbReference type="GO" id="GO:0090729">
    <property type="term" value="F:toxin activity"/>
    <property type="evidence" value="ECO:0007669"/>
    <property type="project" value="UniProtKB-KW"/>
</dbReference>
<evidence type="ECO:0000256" key="6">
    <source>
        <dbReference type="SAM" id="MobiDB-lite"/>
    </source>
</evidence>
<dbReference type="RefSeq" id="WP_072506748.1">
    <property type="nucleotide sequence ID" value="NZ_CP016366.1"/>
</dbReference>
<feature type="region of interest" description="Disordered" evidence="6">
    <location>
        <begin position="468"/>
        <end position="487"/>
    </location>
</feature>
<dbReference type="Proteomes" id="UP000183859">
    <property type="component" value="Plasmid pP97_b"/>
</dbReference>
<evidence type="ECO:0000259" key="7">
    <source>
        <dbReference type="Pfam" id="PF00144"/>
    </source>
</evidence>
<keyword evidence="8" id="KW-0614">Plasmid</keyword>
<comment type="subcellular location">
    <subcellularLocation>
        <location evidence="1">Membrane</location>
    </subcellularLocation>
</comment>
<keyword evidence="3" id="KW-0677">Repeat</keyword>
<dbReference type="SUPFAM" id="SSF56601">
    <property type="entry name" value="beta-lactamase/transpeptidase-like"/>
    <property type="match status" value="1"/>
</dbReference>
<accession>A0A1L3IAG8</accession>